<dbReference type="Pfam" id="PF11335">
    <property type="entry name" value="DUF3137"/>
    <property type="match status" value="1"/>
</dbReference>
<keyword evidence="1" id="KW-0812">Transmembrane</keyword>
<feature type="transmembrane region" description="Helical" evidence="1">
    <location>
        <begin position="46"/>
        <end position="67"/>
    </location>
</feature>
<dbReference type="AlphaFoldDB" id="K2G591"/>
<dbReference type="InterPro" id="IPR021484">
    <property type="entry name" value="DUF3137"/>
</dbReference>
<gene>
    <name evidence="2" type="ORF">ACD_2C00172G0005</name>
</gene>
<dbReference type="EMBL" id="AMFJ01000172">
    <property type="protein sequence ID" value="EKE29457.1"/>
    <property type="molecule type" value="Genomic_DNA"/>
</dbReference>
<protein>
    <submittedName>
        <fullName evidence="2">Uncharacterized protein</fullName>
    </submittedName>
</protein>
<feature type="transmembrane region" description="Helical" evidence="1">
    <location>
        <begin position="73"/>
        <end position="91"/>
    </location>
</feature>
<sequence length="434" mass="53032">MKKIDFSYLKKKFKLTDDDIRFLNDFFNQDEVFKKLNEIRIKRNALIGKFLILPIIIVILIISSFIFDIQQPFGVWLILFLFWLPISVLILSEHLDVIKFDFKSEILTKLAPKIHDGLKYDTWWQYHYWEEDYMWQIWLLKSYDRISRIEDSLFFEQSETDEKTGKSISPFTIEWYEIVTDFKSTSKSGTTYKTNNHCYLTKVTFNDIKKDFPNWLLLRRDTSENILRKLGMSLFILIMSINLFLHIIVPAFFFVYVNLNLRFLERISNAESQEFAEKWLPVISIILFLYIYHCYSKYLQKKRVRMENIDFEKEFDVYHTDGIKARWLLTPWFMYRLVDFANKMDSSRVYEFYFIKNTMYVKNEYMKWWQDFIEGEFLNVKVLKNMFKNLEQLVIFYLDFKNVVQLSQDLWFEYFDKESFNNKVIRKKGSWFPI</sequence>
<feature type="transmembrane region" description="Helical" evidence="1">
    <location>
        <begin position="234"/>
        <end position="259"/>
    </location>
</feature>
<keyword evidence="1" id="KW-0472">Membrane</keyword>
<comment type="caution">
    <text evidence="2">The sequence shown here is derived from an EMBL/GenBank/DDBJ whole genome shotgun (WGS) entry which is preliminary data.</text>
</comment>
<keyword evidence="1" id="KW-1133">Transmembrane helix</keyword>
<proteinExistence type="predicted"/>
<feature type="transmembrane region" description="Helical" evidence="1">
    <location>
        <begin position="279"/>
        <end position="295"/>
    </location>
</feature>
<organism evidence="2">
    <name type="scientific">uncultured bacterium</name>
    <name type="common">gcode 4</name>
    <dbReference type="NCBI Taxonomy" id="1234023"/>
    <lineage>
        <taxon>Bacteria</taxon>
        <taxon>environmental samples</taxon>
    </lineage>
</organism>
<accession>K2G591</accession>
<reference evidence="2" key="1">
    <citation type="journal article" date="2012" name="Science">
        <title>Fermentation, hydrogen, and sulfur metabolism in multiple uncultivated bacterial phyla.</title>
        <authorList>
            <person name="Wrighton K.C."/>
            <person name="Thomas B.C."/>
            <person name="Sharon I."/>
            <person name="Miller C.S."/>
            <person name="Castelle C.J."/>
            <person name="VerBerkmoes N.C."/>
            <person name="Wilkins M.J."/>
            <person name="Hettich R.L."/>
            <person name="Lipton M.S."/>
            <person name="Williams K.H."/>
            <person name="Long P.E."/>
            <person name="Banfield J.F."/>
        </authorList>
    </citation>
    <scope>NUCLEOTIDE SEQUENCE [LARGE SCALE GENOMIC DNA]</scope>
</reference>
<evidence type="ECO:0000256" key="1">
    <source>
        <dbReference type="SAM" id="Phobius"/>
    </source>
</evidence>
<name>K2G591_9BACT</name>
<evidence type="ECO:0000313" key="2">
    <source>
        <dbReference type="EMBL" id="EKE29457.1"/>
    </source>
</evidence>